<keyword evidence="1" id="KW-0812">Transmembrane</keyword>
<sequence length="959" mass="108731">MDRKQSCGLRLRWVISLTIMLSMLALSAILVINAYMGQRDVLLEASRSSAQQFASKLDSETLRLIQPLQSTLRLLVHDPLTTAEQLEQRLQRLPVLVEALRANPVISAVYIGYPDHSFWLVRSLRQSAFRRSVSAPEGAAYLVQSVEAATTDRPQRARWLFVTDQLEVISQNDRPDYIFDPHTRPWYQSALNAQAPILTAPYLFYTTRETGVTLAFKGASGAVVGIDASVQDISSELARMRPEQGYELVVVDRLGRTLAYPEVEKMIVRQAGGIRLATLDELQVPALDQLMSQSSKPSELIGYTAEGREWYGVRVPMLALADESLELLMAVPAEQLLANAHRHGQRMLLWSLAFTLLLLLIGYWLAHWVVKPLDQLSEKVLALTQFDFSGSVQVRSRIKEVRDLSGIIQRLVTVVQHFQSISKTLARERRLERMLPDVAGDLKASMEADSCAIYLYDYDRHALVLSTVHQPQSITHCFPETIAVDEPRTSYQVAAVRDALAEADGVMVTPLKGRYKYPAGVMVLRMNGDARVDGDSVSGFLEELAGSAATAIETRQLLEAQEKLLDAIIRLLADAIDAKSPYTSAHCERVPILAEMLVDAACKSESGRFNAFRMDEQERYEFRLAAWLHDCGKITTPEYVMDKSTKLETLYNRIHEIRTRFEVLWRDVEIAYLKGVIESGAEPQLRERRDRQRRQLQQEFEIVARSNVGSEKLPDDDIARLHKIASRSWARHFDRRLGLSQAELDRLPNDDERLPAREMLLADRVEHIIPWGDRRPPVEASNPDNIWGFDMPLPEYEANQGELYNLTQVYGTLTAEERFSINNHIVQTIRMLSTLPLPPSLRRVPDIAGNHHERMDGDGYPRRLDAESLTVPERIMALADVFEALTAADRPYKTAKMLSESLRILAFMSRDGHLDPEVFCLFLESGVYLEYARRFLKPEQIDKVDLRQLILLSRSVKHG</sequence>
<evidence type="ECO:0000256" key="1">
    <source>
        <dbReference type="SAM" id="Phobius"/>
    </source>
</evidence>
<evidence type="ECO:0000313" key="4">
    <source>
        <dbReference type="Proteomes" id="UP000242469"/>
    </source>
</evidence>
<keyword evidence="1" id="KW-0472">Membrane</keyword>
<name>A0A1H4H636_9GAMM</name>
<dbReference type="EMBL" id="FNRJ01000029">
    <property type="protein sequence ID" value="SEB17196.1"/>
    <property type="molecule type" value="Genomic_DNA"/>
</dbReference>
<keyword evidence="4" id="KW-1185">Reference proteome</keyword>
<dbReference type="SMART" id="SM00065">
    <property type="entry name" value="GAF"/>
    <property type="match status" value="1"/>
</dbReference>
<accession>A0A1H4H636</accession>
<feature type="transmembrane region" description="Helical" evidence="1">
    <location>
        <begin position="13"/>
        <end position="36"/>
    </location>
</feature>
<gene>
    <name evidence="3" type="ORF">SAMN02745729_12916</name>
</gene>
<dbReference type="GO" id="GO:0008081">
    <property type="term" value="F:phosphoric diester hydrolase activity"/>
    <property type="evidence" value="ECO:0007669"/>
    <property type="project" value="UniProtKB-ARBA"/>
</dbReference>
<proteinExistence type="predicted"/>
<reference evidence="4" key="1">
    <citation type="submission" date="2016-10" db="EMBL/GenBank/DDBJ databases">
        <authorList>
            <person name="Varghese N."/>
            <person name="Submissions S."/>
        </authorList>
    </citation>
    <scope>NUCLEOTIDE SEQUENCE [LARGE SCALE GENOMIC DNA]</scope>
    <source>
        <strain evidence="4">DSM 11526</strain>
    </source>
</reference>
<dbReference type="AlphaFoldDB" id="A0A1H4H636"/>
<dbReference type="SUPFAM" id="SSF109604">
    <property type="entry name" value="HD-domain/PDEase-like"/>
    <property type="match status" value="1"/>
</dbReference>
<protein>
    <submittedName>
        <fullName evidence="3">HAMP domain-containing protein</fullName>
    </submittedName>
</protein>
<keyword evidence="1" id="KW-1133">Transmembrane helix</keyword>
<dbReference type="Gene3D" id="6.10.340.10">
    <property type="match status" value="1"/>
</dbReference>
<dbReference type="OrthoDB" id="9764808at2"/>
<dbReference type="Gene3D" id="3.30.450.20">
    <property type="entry name" value="PAS domain"/>
    <property type="match status" value="1"/>
</dbReference>
<feature type="domain" description="HD-GYP" evidence="2">
    <location>
        <begin position="718"/>
        <end position="938"/>
    </location>
</feature>
<dbReference type="SUPFAM" id="SSF55781">
    <property type="entry name" value="GAF domain-like"/>
    <property type="match status" value="1"/>
</dbReference>
<dbReference type="PROSITE" id="PS51832">
    <property type="entry name" value="HD_GYP"/>
    <property type="match status" value="1"/>
</dbReference>
<evidence type="ECO:0000259" key="2">
    <source>
        <dbReference type="PROSITE" id="PS51832"/>
    </source>
</evidence>
<dbReference type="PANTHER" id="PTHR43155:SF2">
    <property type="entry name" value="CYCLIC DI-GMP PHOSPHODIESTERASE PA4108"/>
    <property type="match status" value="1"/>
</dbReference>
<dbReference type="PANTHER" id="PTHR43155">
    <property type="entry name" value="CYCLIC DI-GMP PHOSPHODIESTERASE PA4108-RELATED"/>
    <property type="match status" value="1"/>
</dbReference>
<feature type="transmembrane region" description="Helical" evidence="1">
    <location>
        <begin position="347"/>
        <end position="366"/>
    </location>
</feature>
<dbReference type="CDD" id="cd00077">
    <property type="entry name" value="HDc"/>
    <property type="match status" value="1"/>
</dbReference>
<dbReference type="RefSeq" id="WP_091828149.1">
    <property type="nucleotide sequence ID" value="NZ_FNRJ01000029.1"/>
</dbReference>
<organism evidence="3 4">
    <name type="scientific">Marinobacterium iners DSM 11526</name>
    <dbReference type="NCBI Taxonomy" id="1122198"/>
    <lineage>
        <taxon>Bacteria</taxon>
        <taxon>Pseudomonadati</taxon>
        <taxon>Pseudomonadota</taxon>
        <taxon>Gammaproteobacteria</taxon>
        <taxon>Oceanospirillales</taxon>
        <taxon>Oceanospirillaceae</taxon>
        <taxon>Marinobacterium</taxon>
    </lineage>
</organism>
<dbReference type="InterPro" id="IPR037522">
    <property type="entry name" value="HD_GYP_dom"/>
</dbReference>
<dbReference type="Proteomes" id="UP000242469">
    <property type="component" value="Unassembled WGS sequence"/>
</dbReference>
<dbReference type="Pfam" id="PF13487">
    <property type="entry name" value="HD_5"/>
    <property type="match status" value="1"/>
</dbReference>
<dbReference type="SMART" id="SM00471">
    <property type="entry name" value="HDc"/>
    <property type="match status" value="1"/>
</dbReference>
<dbReference type="InterPro" id="IPR003018">
    <property type="entry name" value="GAF"/>
</dbReference>
<dbReference type="InterPro" id="IPR003607">
    <property type="entry name" value="HD/PDEase_dom"/>
</dbReference>
<evidence type="ECO:0000313" key="3">
    <source>
        <dbReference type="EMBL" id="SEB17196.1"/>
    </source>
</evidence>
<dbReference type="Gene3D" id="1.10.3210.10">
    <property type="entry name" value="Hypothetical protein af1432"/>
    <property type="match status" value="2"/>
</dbReference>
<dbReference type="STRING" id="1122198.SAMN02745729_12916"/>